<dbReference type="AlphaFoldDB" id="A0A2P6NFC8"/>
<evidence type="ECO:0000256" key="4">
    <source>
        <dbReference type="ARBA" id="ARBA00022691"/>
    </source>
</evidence>
<protein>
    <submittedName>
        <fullName evidence="5">Thiol methyltransferase 1</fullName>
    </submittedName>
</protein>
<gene>
    <name evidence="5" type="ORF">PROFUN_10034</name>
</gene>
<name>A0A2P6NFC8_9EUKA</name>
<dbReference type="CDD" id="cd02440">
    <property type="entry name" value="AdoMet_MTases"/>
    <property type="match status" value="1"/>
</dbReference>
<reference evidence="5 6" key="1">
    <citation type="journal article" date="2018" name="Genome Biol. Evol.">
        <title>Multiple Roots of Fruiting Body Formation in Amoebozoa.</title>
        <authorList>
            <person name="Hillmann F."/>
            <person name="Forbes G."/>
            <person name="Novohradska S."/>
            <person name="Ferling I."/>
            <person name="Riege K."/>
            <person name="Groth M."/>
            <person name="Westermann M."/>
            <person name="Marz M."/>
            <person name="Spaller T."/>
            <person name="Winckler T."/>
            <person name="Schaap P."/>
            <person name="Glockner G."/>
        </authorList>
    </citation>
    <scope>NUCLEOTIDE SEQUENCE [LARGE SCALE GENOMIC DNA]</scope>
    <source>
        <strain evidence="5 6">Jena</strain>
    </source>
</reference>
<evidence type="ECO:0000313" key="5">
    <source>
        <dbReference type="EMBL" id="PRP82670.1"/>
    </source>
</evidence>
<dbReference type="InterPro" id="IPR029063">
    <property type="entry name" value="SAM-dependent_MTases_sf"/>
</dbReference>
<dbReference type="GO" id="GO:0008757">
    <property type="term" value="F:S-adenosylmethionine-dependent methyltransferase activity"/>
    <property type="evidence" value="ECO:0007669"/>
    <property type="project" value="InterPro"/>
</dbReference>
<keyword evidence="3 5" id="KW-0808">Transferase</keyword>
<proteinExistence type="predicted"/>
<evidence type="ECO:0000256" key="2">
    <source>
        <dbReference type="ARBA" id="ARBA00022603"/>
    </source>
</evidence>
<dbReference type="Pfam" id="PF05724">
    <property type="entry name" value="TPMT"/>
    <property type="match status" value="1"/>
</dbReference>
<dbReference type="Proteomes" id="UP000241769">
    <property type="component" value="Unassembled WGS sequence"/>
</dbReference>
<dbReference type="PANTHER" id="PTHR32183">
    <property type="match status" value="1"/>
</dbReference>
<dbReference type="InParanoid" id="A0A2P6NFC8"/>
<organism evidence="5 6">
    <name type="scientific">Planoprotostelium fungivorum</name>
    <dbReference type="NCBI Taxonomy" id="1890364"/>
    <lineage>
        <taxon>Eukaryota</taxon>
        <taxon>Amoebozoa</taxon>
        <taxon>Evosea</taxon>
        <taxon>Variosea</taxon>
        <taxon>Cavosteliida</taxon>
        <taxon>Cavosteliaceae</taxon>
        <taxon>Planoprotostelium</taxon>
    </lineage>
</organism>
<dbReference type="InterPro" id="IPR008854">
    <property type="entry name" value="TPMT"/>
</dbReference>
<keyword evidence="2 5" id="KW-0489">Methyltransferase</keyword>
<keyword evidence="1" id="KW-0597">Phosphoprotein</keyword>
<dbReference type="PROSITE" id="PS51585">
    <property type="entry name" value="SAM_MT_TPMT"/>
    <property type="match status" value="1"/>
</dbReference>
<dbReference type="EMBL" id="MDYQ01000098">
    <property type="protein sequence ID" value="PRP82670.1"/>
    <property type="molecule type" value="Genomic_DNA"/>
</dbReference>
<evidence type="ECO:0000313" key="6">
    <source>
        <dbReference type="Proteomes" id="UP000241769"/>
    </source>
</evidence>
<evidence type="ECO:0000256" key="3">
    <source>
        <dbReference type="ARBA" id="ARBA00022679"/>
    </source>
</evidence>
<dbReference type="GO" id="GO:0032259">
    <property type="term" value="P:methylation"/>
    <property type="evidence" value="ECO:0007669"/>
    <property type="project" value="UniProtKB-KW"/>
</dbReference>
<keyword evidence="4" id="KW-0949">S-adenosyl-L-methionine</keyword>
<dbReference type="STRING" id="1890364.A0A2P6NFC8"/>
<keyword evidence="6" id="KW-1185">Reference proteome</keyword>
<accession>A0A2P6NFC8</accession>
<sequence length="221" mass="24946">MAEPSQMQEIAAKEGGWEELWQKKMTPWDHGEHSPALSELFEEKGWKISEGPVLVPGCGSGYDVEFFARVPSSNGGRSSRTSTGLDLSPLAAATANQRLEQLKLPEEDRSRMKVISGDFFATEDNSYDTVYDYTFFCALPPSMRPQWAQQMSKIIRPSGQLITLMFPIVPGRKEGPPYSVKPEDYEELLVPLGFDCVYKEVPNRQHDTRKGKEVLAVWKKK</sequence>
<evidence type="ECO:0000256" key="1">
    <source>
        <dbReference type="ARBA" id="ARBA00022553"/>
    </source>
</evidence>
<dbReference type="Gene3D" id="3.40.50.150">
    <property type="entry name" value="Vaccinia Virus protein VP39"/>
    <property type="match status" value="1"/>
</dbReference>
<dbReference type="OrthoDB" id="276151at2759"/>
<dbReference type="SUPFAM" id="SSF53335">
    <property type="entry name" value="S-adenosyl-L-methionine-dependent methyltransferases"/>
    <property type="match status" value="1"/>
</dbReference>
<dbReference type="PANTHER" id="PTHR32183:SF11">
    <property type="entry name" value="THIOL METHYLTRANSFERASE 2-RELATED"/>
    <property type="match status" value="1"/>
</dbReference>
<comment type="caution">
    <text evidence="5">The sequence shown here is derived from an EMBL/GenBank/DDBJ whole genome shotgun (WGS) entry which is preliminary data.</text>
</comment>